<proteinExistence type="predicted"/>
<comment type="caution">
    <text evidence="3">The sequence shown here is derived from an EMBL/GenBank/DDBJ whole genome shotgun (WGS) entry which is preliminary data.</text>
</comment>
<name>M3VCE6_GORML</name>
<dbReference type="AlphaFoldDB" id="M3VCE6"/>
<protein>
    <recommendedName>
        <fullName evidence="5">GXWXG domain-containing protein</fullName>
    </recommendedName>
</protein>
<organism evidence="3 4">
    <name type="scientific">Gordonia malaquae NBRC 108250</name>
    <dbReference type="NCBI Taxonomy" id="1223542"/>
    <lineage>
        <taxon>Bacteria</taxon>
        <taxon>Bacillati</taxon>
        <taxon>Actinomycetota</taxon>
        <taxon>Actinomycetes</taxon>
        <taxon>Mycobacteriales</taxon>
        <taxon>Gordoniaceae</taxon>
        <taxon>Gordonia</taxon>
    </lineage>
</organism>
<gene>
    <name evidence="3" type="ORF">GM1_049_00080</name>
</gene>
<dbReference type="Pfam" id="PF14232">
    <property type="entry name" value="DUF4334"/>
    <property type="match status" value="1"/>
</dbReference>
<dbReference type="eggNOG" id="ENOG503287S">
    <property type="taxonomic scope" value="Bacteria"/>
</dbReference>
<keyword evidence="4" id="KW-1185">Reference proteome</keyword>
<feature type="domain" description="DUF4334" evidence="2">
    <location>
        <begin position="119"/>
        <end position="173"/>
    </location>
</feature>
<dbReference type="STRING" id="410332.SAMN04488550_4057"/>
<dbReference type="RefSeq" id="WP_008381995.1">
    <property type="nucleotide sequence ID" value="NZ_BAOP01000049.1"/>
</dbReference>
<evidence type="ECO:0008006" key="5">
    <source>
        <dbReference type="Google" id="ProtNLM"/>
    </source>
</evidence>
<accession>M3VCE6</accession>
<sequence>MTITVADLQAGLPNADAAALFDSLPGVGVDDVLGQWRGSEAPTGHPLDGFLAVSGWYGKRFDDADHVHPLLFGTPGSLFPVNPGAMPLQTLVKFGARLPRPKIPGVGVGFALARTRRHRARLRRVEYRGVVSTSMVYDQLPIIDHFRALDQNTLFGAMDVRGSTEPYFFLLERDW</sequence>
<feature type="domain" description="GXWXG" evidence="1">
    <location>
        <begin position="19"/>
        <end position="73"/>
    </location>
</feature>
<dbReference type="InterPro" id="IPR025951">
    <property type="entry name" value="GXWXG_dom"/>
</dbReference>
<evidence type="ECO:0000313" key="3">
    <source>
        <dbReference type="EMBL" id="GAC81878.1"/>
    </source>
</evidence>
<dbReference type="EMBL" id="BAOP01000049">
    <property type="protein sequence ID" value="GAC81878.1"/>
    <property type="molecule type" value="Genomic_DNA"/>
</dbReference>
<dbReference type="InterPro" id="IPR025568">
    <property type="entry name" value="DUF4334"/>
</dbReference>
<dbReference type="Proteomes" id="UP000035009">
    <property type="component" value="Unassembled WGS sequence"/>
</dbReference>
<reference evidence="3 4" key="1">
    <citation type="submission" date="2013-02" db="EMBL/GenBank/DDBJ databases">
        <title>Whole genome shotgun sequence of Gordonia malaquae NBRC 108250.</title>
        <authorList>
            <person name="Yoshida I."/>
            <person name="Hosoyama A."/>
            <person name="Tsuchikane K."/>
            <person name="Ando Y."/>
            <person name="Baba S."/>
            <person name="Ohji S."/>
            <person name="Hamada M."/>
            <person name="Tamura T."/>
            <person name="Yamazoe A."/>
            <person name="Yamazaki S."/>
            <person name="Fujita N."/>
        </authorList>
    </citation>
    <scope>NUCLEOTIDE SEQUENCE [LARGE SCALE GENOMIC DNA]</scope>
    <source>
        <strain evidence="3 4">NBRC 108250</strain>
    </source>
</reference>
<evidence type="ECO:0000259" key="2">
    <source>
        <dbReference type="Pfam" id="PF14232"/>
    </source>
</evidence>
<dbReference type="OrthoDB" id="8905397at2"/>
<dbReference type="Pfam" id="PF14231">
    <property type="entry name" value="GXWXG"/>
    <property type="match status" value="1"/>
</dbReference>
<evidence type="ECO:0000259" key="1">
    <source>
        <dbReference type="Pfam" id="PF14231"/>
    </source>
</evidence>
<evidence type="ECO:0000313" key="4">
    <source>
        <dbReference type="Proteomes" id="UP000035009"/>
    </source>
</evidence>
<dbReference type="Gene3D" id="2.40.128.580">
    <property type="entry name" value="GXWXG domain"/>
    <property type="match status" value="1"/>
</dbReference>